<keyword evidence="1" id="KW-0472">Membrane</keyword>
<comment type="caution">
    <text evidence="2">The sequence shown here is derived from an EMBL/GenBank/DDBJ whole genome shotgun (WGS) entry which is preliminary data.</text>
</comment>
<evidence type="ECO:0000313" key="2">
    <source>
        <dbReference type="EMBL" id="OHA67699.1"/>
    </source>
</evidence>
<dbReference type="PANTHER" id="PTHR30221">
    <property type="entry name" value="SMALL-CONDUCTANCE MECHANOSENSITIVE CHANNEL"/>
    <property type="match status" value="1"/>
</dbReference>
<name>A0A1G2R5N0_9BACT</name>
<dbReference type="Pfam" id="PF05552">
    <property type="entry name" value="MS_channel_1st_1"/>
    <property type="match status" value="2"/>
</dbReference>
<feature type="transmembrane region" description="Helical" evidence="1">
    <location>
        <begin position="86"/>
        <end position="109"/>
    </location>
</feature>
<evidence type="ECO:0008006" key="4">
    <source>
        <dbReference type="Google" id="ProtNLM"/>
    </source>
</evidence>
<dbReference type="AlphaFoldDB" id="A0A1G2R5N0"/>
<evidence type="ECO:0000256" key="1">
    <source>
        <dbReference type="SAM" id="Phobius"/>
    </source>
</evidence>
<dbReference type="InterPro" id="IPR045275">
    <property type="entry name" value="MscS_archaea/bacteria_type"/>
</dbReference>
<reference evidence="2 3" key="1">
    <citation type="journal article" date="2016" name="Nat. Commun.">
        <title>Thousands of microbial genomes shed light on interconnected biogeochemical processes in an aquifer system.</title>
        <authorList>
            <person name="Anantharaman K."/>
            <person name="Brown C.T."/>
            <person name="Hug L.A."/>
            <person name="Sharon I."/>
            <person name="Castelle C.J."/>
            <person name="Probst A.J."/>
            <person name="Thomas B.C."/>
            <person name="Singh A."/>
            <person name="Wilkins M.J."/>
            <person name="Karaoz U."/>
            <person name="Brodie E.L."/>
            <person name="Williams K.H."/>
            <person name="Hubbard S.S."/>
            <person name="Banfield J.F."/>
        </authorList>
    </citation>
    <scope>NUCLEOTIDE SEQUENCE [LARGE SCALE GENOMIC DNA]</scope>
</reference>
<dbReference type="STRING" id="1802451.A3C82_00350"/>
<evidence type="ECO:0000313" key="3">
    <source>
        <dbReference type="Proteomes" id="UP000176901"/>
    </source>
</evidence>
<dbReference type="Gene3D" id="1.10.287.1260">
    <property type="match status" value="2"/>
</dbReference>
<accession>A0A1G2R5N0</accession>
<feature type="transmembrane region" description="Helical" evidence="1">
    <location>
        <begin position="157"/>
        <end position="178"/>
    </location>
</feature>
<keyword evidence="1" id="KW-1133">Transmembrane helix</keyword>
<keyword evidence="1" id="KW-0812">Transmembrane</keyword>
<feature type="transmembrane region" description="Helical" evidence="1">
    <location>
        <begin position="184"/>
        <end position="206"/>
    </location>
</feature>
<feature type="transmembrane region" description="Helical" evidence="1">
    <location>
        <begin position="115"/>
        <end position="136"/>
    </location>
</feature>
<dbReference type="PANTHER" id="PTHR30221:SF1">
    <property type="entry name" value="SMALL-CONDUCTANCE MECHANOSENSITIVE CHANNEL"/>
    <property type="match status" value="1"/>
</dbReference>
<gene>
    <name evidence="2" type="ORF">A3C82_00350</name>
</gene>
<feature type="transmembrane region" description="Helical" evidence="1">
    <location>
        <begin position="20"/>
        <end position="44"/>
    </location>
</feature>
<protein>
    <recommendedName>
        <fullName evidence="4">Small-conductance mechanosensitive ion channel</fullName>
    </recommendedName>
</protein>
<dbReference type="EMBL" id="MHTW01000007">
    <property type="protein sequence ID" value="OHA67699.1"/>
    <property type="molecule type" value="Genomic_DNA"/>
</dbReference>
<dbReference type="Proteomes" id="UP000176901">
    <property type="component" value="Unassembled WGS sequence"/>
</dbReference>
<sequence>MILDWYAITLESLQDLWQGFLGFLPSLVGALLIFFIGWVISVAVGRLVGDVLKRLNFNKIFEKGNWDEALAKADIKVDAAAFIGSIFKWSLVIVFLLAAVEVLGLTQLADFLKDVLAYLPNVVVASLIFVVAVVIADLSEKILRALVETTQVGHGHIVGVIVRWSIWIFALIAILMQLGIAPMLLQTLLTGIVALIVIAGGLAFGLGGKDMAAELLADLKRKLKG</sequence>
<dbReference type="InterPro" id="IPR008910">
    <property type="entry name" value="MSC_TM_helix"/>
</dbReference>
<organism evidence="2 3">
    <name type="scientific">Candidatus Wildermuthbacteria bacterium RIFCSPHIGHO2_02_FULL_47_12</name>
    <dbReference type="NCBI Taxonomy" id="1802451"/>
    <lineage>
        <taxon>Bacteria</taxon>
        <taxon>Candidatus Wildermuthiibacteriota</taxon>
    </lineage>
</organism>
<dbReference type="GO" id="GO:0008381">
    <property type="term" value="F:mechanosensitive monoatomic ion channel activity"/>
    <property type="evidence" value="ECO:0007669"/>
    <property type="project" value="InterPro"/>
</dbReference>
<proteinExistence type="predicted"/>